<protein>
    <recommendedName>
        <fullName evidence="5">Type I restriction modification DNA specificity domain-containing protein</fullName>
    </recommendedName>
</protein>
<dbReference type="EMBL" id="NMVQ01000010">
    <property type="protein sequence ID" value="OYO22653.1"/>
    <property type="molecule type" value="Genomic_DNA"/>
</dbReference>
<dbReference type="InterPro" id="IPR052021">
    <property type="entry name" value="Type-I_RS_S_subunit"/>
</dbReference>
<keyword evidence="2" id="KW-0238">DNA-binding</keyword>
<organism evidence="3 4">
    <name type="scientific">Enemella dayhoffiae</name>
    <dbReference type="NCBI Taxonomy" id="2016507"/>
    <lineage>
        <taxon>Bacteria</taxon>
        <taxon>Bacillati</taxon>
        <taxon>Actinomycetota</taxon>
        <taxon>Actinomycetes</taxon>
        <taxon>Propionibacteriales</taxon>
        <taxon>Propionibacteriaceae</taxon>
        <taxon>Enemella</taxon>
    </lineage>
</organism>
<dbReference type="PANTHER" id="PTHR30408:SF12">
    <property type="entry name" value="TYPE I RESTRICTION ENZYME MJAVIII SPECIFICITY SUBUNIT"/>
    <property type="match status" value="1"/>
</dbReference>
<reference evidence="3 4" key="1">
    <citation type="submission" date="2017-07" db="EMBL/GenBank/DDBJ databases">
        <title>Draft whole genome sequences of clinical Proprionibacteriaceae strains.</title>
        <authorList>
            <person name="Bernier A.-M."/>
            <person name="Bernard K."/>
            <person name="Domingo M.-C."/>
        </authorList>
    </citation>
    <scope>NUCLEOTIDE SEQUENCE [LARGE SCALE GENOMIC DNA]</scope>
    <source>
        <strain evidence="3 4">NML 130396</strain>
    </source>
</reference>
<sequence>MPALDEQRRIADFLDDRVARIEQIIAARQQQVELAELGRLANLDAVVRGSAPTQRISRVVALGAVGVVVNPSTYFEDEGVPFVHGYNVRDGYLDLTEVKHMSQTSSNALSRSQLRAGDVLVVRAGFPGRAAVVPPELAGGNCASVLLLRPGDDLQPEWLAAFFNSPLGKQDVDSVQYGAAQGVINLSDVMSFELPLPPLDDQRKALAAYERTDNAWRQGQACAERQISVLQEYKQSLITAAVTGEFDVTSAAPIPE</sequence>
<evidence type="ECO:0000256" key="2">
    <source>
        <dbReference type="ARBA" id="ARBA00023125"/>
    </source>
</evidence>
<name>A0A255H647_9ACTN</name>
<dbReference type="GO" id="GO:0003677">
    <property type="term" value="F:DNA binding"/>
    <property type="evidence" value="ECO:0007669"/>
    <property type="project" value="UniProtKB-KW"/>
</dbReference>
<evidence type="ECO:0008006" key="5">
    <source>
        <dbReference type="Google" id="ProtNLM"/>
    </source>
</evidence>
<accession>A0A255H647</accession>
<dbReference type="GO" id="GO:0009307">
    <property type="term" value="P:DNA restriction-modification system"/>
    <property type="evidence" value="ECO:0007669"/>
    <property type="project" value="UniProtKB-KW"/>
</dbReference>
<dbReference type="PANTHER" id="PTHR30408">
    <property type="entry name" value="TYPE-1 RESTRICTION ENZYME ECOKI SPECIFICITY PROTEIN"/>
    <property type="match status" value="1"/>
</dbReference>
<evidence type="ECO:0000313" key="4">
    <source>
        <dbReference type="Proteomes" id="UP000216311"/>
    </source>
</evidence>
<proteinExistence type="predicted"/>
<dbReference type="RefSeq" id="WP_094363499.1">
    <property type="nucleotide sequence ID" value="NZ_NMVQ01000010.1"/>
</dbReference>
<evidence type="ECO:0000256" key="1">
    <source>
        <dbReference type="ARBA" id="ARBA00022747"/>
    </source>
</evidence>
<dbReference type="AlphaFoldDB" id="A0A255H647"/>
<dbReference type="SUPFAM" id="SSF116734">
    <property type="entry name" value="DNA methylase specificity domain"/>
    <property type="match status" value="1"/>
</dbReference>
<dbReference type="OrthoDB" id="3197085at2"/>
<dbReference type="InterPro" id="IPR044946">
    <property type="entry name" value="Restrct_endonuc_typeI_TRD_sf"/>
</dbReference>
<comment type="caution">
    <text evidence="3">The sequence shown here is derived from an EMBL/GenBank/DDBJ whole genome shotgun (WGS) entry which is preliminary data.</text>
</comment>
<keyword evidence="4" id="KW-1185">Reference proteome</keyword>
<keyword evidence="1" id="KW-0680">Restriction system</keyword>
<dbReference type="Gene3D" id="3.90.220.20">
    <property type="entry name" value="DNA methylase specificity domains"/>
    <property type="match status" value="1"/>
</dbReference>
<gene>
    <name evidence="3" type="ORF">CGZ93_07310</name>
</gene>
<evidence type="ECO:0000313" key="3">
    <source>
        <dbReference type="EMBL" id="OYO22653.1"/>
    </source>
</evidence>
<dbReference type="Proteomes" id="UP000216311">
    <property type="component" value="Unassembled WGS sequence"/>
</dbReference>